<evidence type="ECO:0000256" key="3">
    <source>
        <dbReference type="RuleBase" id="RU000383"/>
    </source>
</evidence>
<dbReference type="FunFam" id="1.10.472.10:FF:000006">
    <property type="entry name" value="Cyclin I"/>
    <property type="match status" value="1"/>
</dbReference>
<dbReference type="STRING" id="52904.ENSSMAP00000013403"/>
<reference evidence="6 7" key="1">
    <citation type="submission" date="2017-12" db="EMBL/GenBank/DDBJ databases">
        <title>Integrating genomic resources of turbot (Scophthalmus maximus) in depth evaluation of genetic and physical mapping variation across individuals.</title>
        <authorList>
            <person name="Martinez P."/>
        </authorList>
    </citation>
    <scope>NUCLEOTIDE SEQUENCE [LARGE SCALE GENOMIC DNA]</scope>
</reference>
<keyword evidence="7" id="KW-1185">Reference proteome</keyword>
<comment type="function">
    <text evidence="1">Essential for the control of the cell cycle at the G2/M (mitosis) transition.</text>
</comment>
<dbReference type="PANTHER" id="PTHR10177">
    <property type="entry name" value="CYCLINS"/>
    <property type="match status" value="1"/>
</dbReference>
<accession>A0A2U9BWD4</accession>
<proteinExistence type="inferred from homology"/>
<dbReference type="InterPro" id="IPR013763">
    <property type="entry name" value="Cyclin-like_dom"/>
</dbReference>
<evidence type="ECO:0000256" key="2">
    <source>
        <dbReference type="ARBA" id="ARBA00023127"/>
    </source>
</evidence>
<feature type="compositionally biased region" description="Acidic residues" evidence="4">
    <location>
        <begin position="373"/>
        <end position="388"/>
    </location>
</feature>
<dbReference type="AlphaFoldDB" id="A0A2U9BWD4"/>
<dbReference type="Pfam" id="PF00134">
    <property type="entry name" value="Cyclin_N"/>
    <property type="match status" value="1"/>
</dbReference>
<comment type="similarity">
    <text evidence="3">Belongs to the cyclin family.</text>
</comment>
<gene>
    <name evidence="6" type="ORF">SMAX5B_010361</name>
</gene>
<dbReference type="SUPFAM" id="SSF47954">
    <property type="entry name" value="Cyclin-like"/>
    <property type="match status" value="1"/>
</dbReference>
<evidence type="ECO:0000256" key="4">
    <source>
        <dbReference type="SAM" id="MobiDB-lite"/>
    </source>
</evidence>
<dbReference type="InterPro" id="IPR039361">
    <property type="entry name" value="Cyclin"/>
</dbReference>
<dbReference type="SMART" id="SM00385">
    <property type="entry name" value="CYCLIN"/>
    <property type="match status" value="1"/>
</dbReference>
<organism evidence="6 7">
    <name type="scientific">Scophthalmus maximus</name>
    <name type="common">Turbot</name>
    <name type="synonym">Psetta maxima</name>
    <dbReference type="NCBI Taxonomy" id="52904"/>
    <lineage>
        <taxon>Eukaryota</taxon>
        <taxon>Metazoa</taxon>
        <taxon>Chordata</taxon>
        <taxon>Craniata</taxon>
        <taxon>Vertebrata</taxon>
        <taxon>Euteleostomi</taxon>
        <taxon>Actinopterygii</taxon>
        <taxon>Neopterygii</taxon>
        <taxon>Teleostei</taxon>
        <taxon>Neoteleostei</taxon>
        <taxon>Acanthomorphata</taxon>
        <taxon>Carangaria</taxon>
        <taxon>Pleuronectiformes</taxon>
        <taxon>Pleuronectoidei</taxon>
        <taxon>Scophthalmidae</taxon>
        <taxon>Scophthalmus</taxon>
    </lineage>
</organism>
<feature type="domain" description="Cyclin-like" evidence="5">
    <location>
        <begin position="105"/>
        <end position="191"/>
    </location>
</feature>
<dbReference type="Gene3D" id="1.10.472.10">
    <property type="entry name" value="Cyclin-like"/>
    <property type="match status" value="2"/>
</dbReference>
<dbReference type="InterPro" id="IPR036915">
    <property type="entry name" value="Cyclin-like_sf"/>
</dbReference>
<dbReference type="Proteomes" id="UP000246464">
    <property type="component" value="Chromosome 9"/>
</dbReference>
<feature type="region of interest" description="Disordered" evidence="4">
    <location>
        <begin position="367"/>
        <end position="389"/>
    </location>
</feature>
<sequence length="415" mass="46308">MMVIVVRREVSGCLFTQGGSSLFQRGYSRLLSFAACRRRQNWKHEEVKRMRDLQAIDSLLLKELKSCCAKEYNFLPREAGLKLMESASTQNHNGVSAKCRDARVEELWGLTSFFGYSTQTFVQAVNLLDRFLTIMKAQPKHLPCIGVCCLHMASKMVEAESNVSPTHELIRISQSKFTVSDLCRMEKIISDKLSVEPKAVTALTFLHLYHSAFASLSAGREEIPSIGRLEAQLKACFCRLVFSKAKVRIVPGRQFLSIAAFMLSHGTHLSVVCLISQPSVLALSLIAHELPDALQSPAMLKIVQQFQRHLKISDSELLHWKELVAKCMTKYHSSECNKPDNKKLVWIVSRRTAQNLQANHFSVPGLPTIPEGSWDESESEDSCEDMSCGEDSPCGSLGSDGEGAFFPSVFPKCGK</sequence>
<protein>
    <submittedName>
        <fullName evidence="6">Putative cyclin-G2</fullName>
    </submittedName>
</protein>
<dbReference type="InterPro" id="IPR006671">
    <property type="entry name" value="Cyclin_N"/>
</dbReference>
<evidence type="ECO:0000256" key="1">
    <source>
        <dbReference type="ARBA" id="ARBA00003222"/>
    </source>
</evidence>
<evidence type="ECO:0000259" key="5">
    <source>
        <dbReference type="SMART" id="SM00385"/>
    </source>
</evidence>
<evidence type="ECO:0000313" key="7">
    <source>
        <dbReference type="Proteomes" id="UP000246464"/>
    </source>
</evidence>
<keyword evidence="2 3" id="KW-0195">Cyclin</keyword>
<dbReference type="EMBL" id="CP026251">
    <property type="protein sequence ID" value="AWP07472.1"/>
    <property type="molecule type" value="Genomic_DNA"/>
</dbReference>
<name>A0A2U9BWD4_SCOMX</name>
<evidence type="ECO:0000313" key="6">
    <source>
        <dbReference type="EMBL" id="AWP07472.1"/>
    </source>
</evidence>